<organism evidence="3 4">
    <name type="scientific">Tulasnella calospora MUT 4182</name>
    <dbReference type="NCBI Taxonomy" id="1051891"/>
    <lineage>
        <taxon>Eukaryota</taxon>
        <taxon>Fungi</taxon>
        <taxon>Dikarya</taxon>
        <taxon>Basidiomycota</taxon>
        <taxon>Agaricomycotina</taxon>
        <taxon>Agaricomycetes</taxon>
        <taxon>Cantharellales</taxon>
        <taxon>Tulasnellaceae</taxon>
        <taxon>Tulasnella</taxon>
    </lineage>
</organism>
<accession>A0A0C3Q8K4</accession>
<evidence type="ECO:0000256" key="1">
    <source>
        <dbReference type="ARBA" id="ARBA00023125"/>
    </source>
</evidence>
<name>A0A0C3Q8K4_9AGAM</name>
<dbReference type="Proteomes" id="UP000054248">
    <property type="component" value="Unassembled WGS sequence"/>
</dbReference>
<feature type="non-terminal residue" evidence="3">
    <location>
        <position position="159"/>
    </location>
</feature>
<dbReference type="OrthoDB" id="2917041at2759"/>
<proteinExistence type="predicted"/>
<protein>
    <recommendedName>
        <fullName evidence="2">HTH CENPB-type domain-containing protein</fullName>
    </recommendedName>
</protein>
<gene>
    <name evidence="3" type="ORF">M407DRAFT_50870</name>
</gene>
<evidence type="ECO:0000313" key="3">
    <source>
        <dbReference type="EMBL" id="KIO20666.1"/>
    </source>
</evidence>
<evidence type="ECO:0000313" key="4">
    <source>
        <dbReference type="Proteomes" id="UP000054248"/>
    </source>
</evidence>
<sequence>EELVIVDFLIGMGKRGFPLTHQMIYEKASQILELKTGHAVELGGQWVYRFLQRHPRLAVYRATPLEWSRANGMNPTAVKEYFDTVEMLFDLHNPPEENIHAMDEVGINTGIFARPLVIAEAGQRHQHLQKIGDRKITTCIETIVGNGTTLRPTVIFKGT</sequence>
<dbReference type="STRING" id="1051891.A0A0C3Q8K4"/>
<evidence type="ECO:0000259" key="2">
    <source>
        <dbReference type="PROSITE" id="PS51253"/>
    </source>
</evidence>
<dbReference type="Pfam" id="PF03221">
    <property type="entry name" value="HTH_Tnp_Tc5"/>
    <property type="match status" value="1"/>
</dbReference>
<feature type="domain" description="HTH CENPB-type" evidence="2">
    <location>
        <begin position="1"/>
        <end position="60"/>
    </location>
</feature>
<keyword evidence="4" id="KW-1185">Reference proteome</keyword>
<dbReference type="HOGENOM" id="CLU_013929_8_0_1"/>
<dbReference type="EMBL" id="KN823166">
    <property type="protein sequence ID" value="KIO20666.1"/>
    <property type="molecule type" value="Genomic_DNA"/>
</dbReference>
<dbReference type="PROSITE" id="PS51253">
    <property type="entry name" value="HTH_CENPB"/>
    <property type="match status" value="1"/>
</dbReference>
<dbReference type="AlphaFoldDB" id="A0A0C3Q8K4"/>
<feature type="non-terminal residue" evidence="3">
    <location>
        <position position="1"/>
    </location>
</feature>
<dbReference type="GO" id="GO:0003677">
    <property type="term" value="F:DNA binding"/>
    <property type="evidence" value="ECO:0007669"/>
    <property type="project" value="UniProtKB-KW"/>
</dbReference>
<reference evidence="3 4" key="1">
    <citation type="submission" date="2014-04" db="EMBL/GenBank/DDBJ databases">
        <authorList>
            <consortium name="DOE Joint Genome Institute"/>
            <person name="Kuo A."/>
            <person name="Girlanda M."/>
            <person name="Perotto S."/>
            <person name="Kohler A."/>
            <person name="Nagy L.G."/>
            <person name="Floudas D."/>
            <person name="Copeland A."/>
            <person name="Barry K.W."/>
            <person name="Cichocki N."/>
            <person name="Veneault-Fourrey C."/>
            <person name="LaButti K."/>
            <person name="Lindquist E.A."/>
            <person name="Lipzen A."/>
            <person name="Lundell T."/>
            <person name="Morin E."/>
            <person name="Murat C."/>
            <person name="Sun H."/>
            <person name="Tunlid A."/>
            <person name="Henrissat B."/>
            <person name="Grigoriev I.V."/>
            <person name="Hibbett D.S."/>
            <person name="Martin F."/>
            <person name="Nordberg H.P."/>
            <person name="Cantor M.N."/>
            <person name="Hua S.X."/>
        </authorList>
    </citation>
    <scope>NUCLEOTIDE SEQUENCE [LARGE SCALE GENOMIC DNA]</scope>
    <source>
        <strain evidence="3 4">MUT 4182</strain>
    </source>
</reference>
<reference evidence="4" key="2">
    <citation type="submission" date="2015-01" db="EMBL/GenBank/DDBJ databases">
        <title>Evolutionary Origins and Diversification of the Mycorrhizal Mutualists.</title>
        <authorList>
            <consortium name="DOE Joint Genome Institute"/>
            <consortium name="Mycorrhizal Genomics Consortium"/>
            <person name="Kohler A."/>
            <person name="Kuo A."/>
            <person name="Nagy L.G."/>
            <person name="Floudas D."/>
            <person name="Copeland A."/>
            <person name="Barry K.W."/>
            <person name="Cichocki N."/>
            <person name="Veneault-Fourrey C."/>
            <person name="LaButti K."/>
            <person name="Lindquist E.A."/>
            <person name="Lipzen A."/>
            <person name="Lundell T."/>
            <person name="Morin E."/>
            <person name="Murat C."/>
            <person name="Riley R."/>
            <person name="Ohm R."/>
            <person name="Sun H."/>
            <person name="Tunlid A."/>
            <person name="Henrissat B."/>
            <person name="Grigoriev I.V."/>
            <person name="Hibbett D.S."/>
            <person name="Martin F."/>
        </authorList>
    </citation>
    <scope>NUCLEOTIDE SEQUENCE [LARGE SCALE GENOMIC DNA]</scope>
    <source>
        <strain evidence="4">MUT 4182</strain>
    </source>
</reference>
<keyword evidence="1" id="KW-0238">DNA-binding</keyword>
<dbReference type="InterPro" id="IPR006600">
    <property type="entry name" value="HTH_CenpB_DNA-bd_dom"/>
</dbReference>